<sequence length="101" mass="12157">MTPESSSFQSISFIFSASIFRVHQRKRERFRDPLCQAHFDLQAVYHMRNCQRLKMMHLQLVSHWRFRVCFTSFSVTTLALTKSFGWDTYDSFMQHDVQELN</sequence>
<keyword evidence="2" id="KW-1185">Reference proteome</keyword>
<evidence type="ECO:0000313" key="1">
    <source>
        <dbReference type="EMBL" id="KAG7567412.1"/>
    </source>
</evidence>
<reference evidence="1 2" key="1">
    <citation type="submission" date="2020-12" db="EMBL/GenBank/DDBJ databases">
        <title>Concerted genomic and epigenomic changes stabilize Arabidopsis allopolyploids.</title>
        <authorList>
            <person name="Chen Z."/>
        </authorList>
    </citation>
    <scope>NUCLEOTIDE SEQUENCE [LARGE SCALE GENOMIC DNA]</scope>
    <source>
        <strain evidence="1">Allo738</strain>
        <tissue evidence="1">Leaf</tissue>
    </source>
</reference>
<dbReference type="Proteomes" id="UP000694240">
    <property type="component" value="Chromosome 9"/>
</dbReference>
<gene>
    <name evidence="1" type="ORF">ISN45_Aa04g002880</name>
</gene>
<accession>A0A8T2A5W3</accession>
<dbReference type="AlphaFoldDB" id="A0A8T2A5W3"/>
<comment type="caution">
    <text evidence="1">The sequence shown here is derived from an EMBL/GenBank/DDBJ whole genome shotgun (WGS) entry which is preliminary data.</text>
</comment>
<evidence type="ECO:0000313" key="2">
    <source>
        <dbReference type="Proteomes" id="UP000694240"/>
    </source>
</evidence>
<protein>
    <submittedName>
        <fullName evidence="1">Uncharacterized protein</fullName>
    </submittedName>
</protein>
<name>A0A8T2A5W3_9BRAS</name>
<proteinExistence type="predicted"/>
<dbReference type="EMBL" id="JAEFBK010000009">
    <property type="protein sequence ID" value="KAG7567412.1"/>
    <property type="molecule type" value="Genomic_DNA"/>
</dbReference>
<organism evidence="1 2">
    <name type="scientific">Arabidopsis thaliana x Arabidopsis arenosa</name>
    <dbReference type="NCBI Taxonomy" id="1240361"/>
    <lineage>
        <taxon>Eukaryota</taxon>
        <taxon>Viridiplantae</taxon>
        <taxon>Streptophyta</taxon>
        <taxon>Embryophyta</taxon>
        <taxon>Tracheophyta</taxon>
        <taxon>Spermatophyta</taxon>
        <taxon>Magnoliopsida</taxon>
        <taxon>eudicotyledons</taxon>
        <taxon>Gunneridae</taxon>
        <taxon>Pentapetalae</taxon>
        <taxon>rosids</taxon>
        <taxon>malvids</taxon>
        <taxon>Brassicales</taxon>
        <taxon>Brassicaceae</taxon>
        <taxon>Camelineae</taxon>
        <taxon>Arabidopsis</taxon>
    </lineage>
</organism>